<name>D8LQM1_ECTSI</name>
<protein>
    <submittedName>
        <fullName evidence="9">RNA polymerase</fullName>
    </submittedName>
</protein>
<dbReference type="SUPFAM" id="SSF88946">
    <property type="entry name" value="Sigma2 domain of RNA polymerase sigma factors"/>
    <property type="match status" value="1"/>
</dbReference>
<keyword evidence="5" id="KW-0804">Transcription</keyword>
<evidence type="ECO:0000313" key="9">
    <source>
        <dbReference type="EMBL" id="CBN78785.1"/>
    </source>
</evidence>
<comment type="similarity">
    <text evidence="1">Belongs to the sigma-70 factor family.</text>
</comment>
<dbReference type="PANTHER" id="PTHR30603">
    <property type="entry name" value="RNA POLYMERASE SIGMA FACTOR RPO"/>
    <property type="match status" value="1"/>
</dbReference>
<dbReference type="OrthoDB" id="206108at2759"/>
<dbReference type="InterPro" id="IPR036388">
    <property type="entry name" value="WH-like_DNA-bd_sf"/>
</dbReference>
<dbReference type="InterPro" id="IPR014284">
    <property type="entry name" value="RNA_pol_sigma-70_dom"/>
</dbReference>
<dbReference type="EMBL" id="FN649729">
    <property type="protein sequence ID" value="CBN78785.1"/>
    <property type="molecule type" value="Genomic_DNA"/>
</dbReference>
<dbReference type="CDD" id="cd06171">
    <property type="entry name" value="Sigma70_r4"/>
    <property type="match status" value="1"/>
</dbReference>
<dbReference type="GO" id="GO:0003677">
    <property type="term" value="F:DNA binding"/>
    <property type="evidence" value="ECO:0007669"/>
    <property type="project" value="UniProtKB-KW"/>
</dbReference>
<organism evidence="9 10">
    <name type="scientific">Ectocarpus siliculosus</name>
    <name type="common">Brown alga</name>
    <name type="synonym">Conferva siliculosa</name>
    <dbReference type="NCBI Taxonomy" id="2880"/>
    <lineage>
        <taxon>Eukaryota</taxon>
        <taxon>Sar</taxon>
        <taxon>Stramenopiles</taxon>
        <taxon>Ochrophyta</taxon>
        <taxon>PX clade</taxon>
        <taxon>Phaeophyceae</taxon>
        <taxon>Ectocarpales</taxon>
        <taxon>Ectocarpaceae</taxon>
        <taxon>Ectocarpus</taxon>
    </lineage>
</organism>
<keyword evidence="7" id="KW-0732">Signal</keyword>
<accession>D8LQM1</accession>
<evidence type="ECO:0000256" key="3">
    <source>
        <dbReference type="ARBA" id="ARBA00023082"/>
    </source>
</evidence>
<keyword evidence="2" id="KW-0805">Transcription regulation</keyword>
<evidence type="ECO:0000256" key="7">
    <source>
        <dbReference type="SAM" id="SignalP"/>
    </source>
</evidence>
<keyword evidence="10" id="KW-1185">Reference proteome</keyword>
<evidence type="ECO:0000256" key="1">
    <source>
        <dbReference type="ARBA" id="ARBA00007788"/>
    </source>
</evidence>
<evidence type="ECO:0000256" key="4">
    <source>
        <dbReference type="ARBA" id="ARBA00023125"/>
    </source>
</evidence>
<dbReference type="Pfam" id="PF04545">
    <property type="entry name" value="Sigma70_r4"/>
    <property type="match status" value="1"/>
</dbReference>
<feature type="compositionally biased region" description="Basic and acidic residues" evidence="6">
    <location>
        <begin position="594"/>
        <end position="606"/>
    </location>
</feature>
<evidence type="ECO:0000256" key="6">
    <source>
        <dbReference type="SAM" id="MobiDB-lite"/>
    </source>
</evidence>
<proteinExistence type="inferred from homology"/>
<dbReference type="NCBIfam" id="TIGR02937">
    <property type="entry name" value="sigma70-ECF"/>
    <property type="match status" value="1"/>
</dbReference>
<evidence type="ECO:0000256" key="2">
    <source>
        <dbReference type="ARBA" id="ARBA00023015"/>
    </source>
</evidence>
<dbReference type="InterPro" id="IPR013324">
    <property type="entry name" value="RNA_pol_sigma_r3/r4-like"/>
</dbReference>
<feature type="domain" description="RNA polymerase sigma-70" evidence="8">
    <location>
        <begin position="269"/>
        <end position="282"/>
    </location>
</feature>
<dbReference type="InterPro" id="IPR007627">
    <property type="entry name" value="RNA_pol_sigma70_r2"/>
</dbReference>
<dbReference type="AlphaFoldDB" id="D8LQM1"/>
<dbReference type="Gene3D" id="1.10.601.10">
    <property type="entry name" value="RNA Polymerase Primary Sigma Factor"/>
    <property type="match status" value="1"/>
</dbReference>
<dbReference type="PRINTS" id="PR00046">
    <property type="entry name" value="SIGMA70FCT"/>
</dbReference>
<dbReference type="GO" id="GO:0016987">
    <property type="term" value="F:sigma factor activity"/>
    <property type="evidence" value="ECO:0007669"/>
    <property type="project" value="UniProtKB-KW"/>
</dbReference>
<keyword evidence="3" id="KW-0731">Sigma factor</keyword>
<feature type="region of interest" description="Disordered" evidence="6">
    <location>
        <begin position="581"/>
        <end position="627"/>
    </location>
</feature>
<dbReference type="EMBL" id="FN648818">
    <property type="protein sequence ID" value="CBN78785.1"/>
    <property type="molecule type" value="Genomic_DNA"/>
</dbReference>
<keyword evidence="4" id="KW-0238">DNA-binding</keyword>
<dbReference type="Pfam" id="PF04542">
    <property type="entry name" value="Sigma70_r2"/>
    <property type="match status" value="1"/>
</dbReference>
<dbReference type="SUPFAM" id="SSF88659">
    <property type="entry name" value="Sigma3 and sigma4 domains of RNA polymerase sigma factors"/>
    <property type="match status" value="2"/>
</dbReference>
<dbReference type="STRING" id="2880.D8LQM1"/>
<dbReference type="InterPro" id="IPR007630">
    <property type="entry name" value="RNA_pol_sigma70_r4"/>
</dbReference>
<feature type="compositionally biased region" description="Polar residues" evidence="6">
    <location>
        <begin position="614"/>
        <end position="627"/>
    </location>
</feature>
<dbReference type="GO" id="GO:0006352">
    <property type="term" value="P:DNA-templated transcription initiation"/>
    <property type="evidence" value="ECO:0007669"/>
    <property type="project" value="InterPro"/>
</dbReference>
<feature type="compositionally biased region" description="Basic residues" evidence="6">
    <location>
        <begin position="581"/>
        <end position="593"/>
    </location>
</feature>
<reference evidence="9 10" key="1">
    <citation type="journal article" date="2010" name="Nature">
        <title>The Ectocarpus genome and the independent evolution of multicellularity in brown algae.</title>
        <authorList>
            <person name="Cock J.M."/>
            <person name="Sterck L."/>
            <person name="Rouze P."/>
            <person name="Scornet D."/>
            <person name="Allen A.E."/>
            <person name="Amoutzias G."/>
            <person name="Anthouard V."/>
            <person name="Artiguenave F."/>
            <person name="Aury J.M."/>
            <person name="Badger J.H."/>
            <person name="Beszteri B."/>
            <person name="Billiau K."/>
            <person name="Bonnet E."/>
            <person name="Bothwell J.H."/>
            <person name="Bowler C."/>
            <person name="Boyen C."/>
            <person name="Brownlee C."/>
            <person name="Carrano C.J."/>
            <person name="Charrier B."/>
            <person name="Cho G.Y."/>
            <person name="Coelho S.M."/>
            <person name="Collen J."/>
            <person name="Corre E."/>
            <person name="Da Silva C."/>
            <person name="Delage L."/>
            <person name="Delaroque N."/>
            <person name="Dittami S.M."/>
            <person name="Doulbeau S."/>
            <person name="Elias M."/>
            <person name="Farnham G."/>
            <person name="Gachon C.M."/>
            <person name="Gschloessl B."/>
            <person name="Heesch S."/>
            <person name="Jabbari K."/>
            <person name="Jubin C."/>
            <person name="Kawai H."/>
            <person name="Kimura K."/>
            <person name="Kloareg B."/>
            <person name="Kupper F.C."/>
            <person name="Lang D."/>
            <person name="Le Bail A."/>
            <person name="Leblanc C."/>
            <person name="Lerouge P."/>
            <person name="Lohr M."/>
            <person name="Lopez P.J."/>
            <person name="Martens C."/>
            <person name="Maumus F."/>
            <person name="Michel G."/>
            <person name="Miranda-Saavedra D."/>
            <person name="Morales J."/>
            <person name="Moreau H."/>
            <person name="Motomura T."/>
            <person name="Nagasato C."/>
            <person name="Napoli C.A."/>
            <person name="Nelson D.R."/>
            <person name="Nyvall-Collen P."/>
            <person name="Peters A.F."/>
            <person name="Pommier C."/>
            <person name="Potin P."/>
            <person name="Poulain J."/>
            <person name="Quesneville H."/>
            <person name="Read B."/>
            <person name="Rensing S.A."/>
            <person name="Ritter A."/>
            <person name="Rousvoal S."/>
            <person name="Samanta M."/>
            <person name="Samson G."/>
            <person name="Schroeder D.C."/>
            <person name="Segurens B."/>
            <person name="Strittmatter M."/>
            <person name="Tonon T."/>
            <person name="Tregear J.W."/>
            <person name="Valentin K."/>
            <person name="von Dassow P."/>
            <person name="Yamagishi T."/>
            <person name="Van de Peer Y."/>
            <person name="Wincker P."/>
        </authorList>
    </citation>
    <scope>NUCLEOTIDE SEQUENCE [LARGE SCALE GENOMIC DNA]</scope>
    <source>
        <strain evidence="10">Ec32 / CCAP1310/4</strain>
    </source>
</reference>
<dbReference type="PANTHER" id="PTHR30603:SF47">
    <property type="entry name" value="RNA POLYMERASE SIGMA FACTOR SIGD, CHLOROPLASTIC"/>
    <property type="match status" value="1"/>
</dbReference>
<dbReference type="Proteomes" id="UP000002630">
    <property type="component" value="Linkage Group LG04"/>
</dbReference>
<evidence type="ECO:0000259" key="8">
    <source>
        <dbReference type="PROSITE" id="PS00715"/>
    </source>
</evidence>
<dbReference type="PROSITE" id="PS00715">
    <property type="entry name" value="SIGMA70_1"/>
    <property type="match status" value="1"/>
</dbReference>
<dbReference type="InParanoid" id="D8LQM1"/>
<gene>
    <name evidence="9" type="ORF">Esi_0006_0192</name>
</gene>
<sequence>MRLSLHAAAAVLSVGATSAQAGSAEWTRRRGGSPTGDCFAFVGAGAGAGAGMGIRRGDGMLLTTPAAAAISLRRRRSGQQHALLMQLNMLLYDDNESMEYKRRTVTRGIFGEHEKEVSGWMKTFKSLDGPEMPFDEMCDMMDRGDSMLRASKESKEKNMRRYRHFDLRRNPELLTRTEEIELGRKVQELLRWERVRMFLELQLGRAATMEEWAAELATMDGVEGLEREIGIMKAARDRMISCNLRLVVHIARRKFYKGASGTLKVSLEDMIQDGTAGLVKAVERFDPEKGFRFSTYATWWVHQGIHCGFADCGRVVRLPMSLHTMVCKVMRLQTAMVDQLGRQPTVQELSLESGLDERKVEKCLRVNQVEPISLDGYRKSKSGHLNFENSFRRERVGDSVKSVQETEPVDGADVSLLKTDVDTILGDLSEREAYVLRMRFGIGGSSPSTLETVGQELQVTRERVRQIQIAAIQKLRGRSPSHDLLYADRAVSLGRGEEDPAAAVAAAALAASVAAANEGWDERKYGGLPRSVFIDLVTRALEPPQDEMLDKEGRVVTGGRRRVMMEAAQAERALVPKKRKKGFVMKRACSPRRRGGDGEGAPERGRRGGASPPVTRTPSWQPALQAA</sequence>
<dbReference type="InterPro" id="IPR000943">
    <property type="entry name" value="RNA_pol_sigma70"/>
</dbReference>
<evidence type="ECO:0000313" key="10">
    <source>
        <dbReference type="Proteomes" id="UP000002630"/>
    </source>
</evidence>
<feature type="signal peptide" evidence="7">
    <location>
        <begin position="1"/>
        <end position="21"/>
    </location>
</feature>
<dbReference type="InterPro" id="IPR013325">
    <property type="entry name" value="RNA_pol_sigma_r2"/>
</dbReference>
<dbReference type="Gene3D" id="1.10.10.10">
    <property type="entry name" value="Winged helix-like DNA-binding domain superfamily/Winged helix DNA-binding domain"/>
    <property type="match status" value="2"/>
</dbReference>
<feature type="chain" id="PRO_5003117478" evidence="7">
    <location>
        <begin position="22"/>
        <end position="627"/>
    </location>
</feature>
<evidence type="ECO:0000256" key="5">
    <source>
        <dbReference type="ARBA" id="ARBA00023163"/>
    </source>
</evidence>
<dbReference type="eggNOG" id="ENOG502QRMD">
    <property type="taxonomic scope" value="Eukaryota"/>
</dbReference>
<dbReference type="InterPro" id="IPR050239">
    <property type="entry name" value="Sigma-70_RNA_pol_init_factors"/>
</dbReference>